<dbReference type="NCBIfam" id="TIGR00365">
    <property type="entry name" value="Grx4 family monothiol glutaredoxin"/>
    <property type="match status" value="1"/>
</dbReference>
<dbReference type="GO" id="GO:0005759">
    <property type="term" value="C:mitochondrial matrix"/>
    <property type="evidence" value="ECO:0007669"/>
    <property type="project" value="TreeGrafter"/>
</dbReference>
<evidence type="ECO:0000256" key="2">
    <source>
        <dbReference type="ARBA" id="ARBA00022723"/>
    </source>
</evidence>
<dbReference type="InterPro" id="IPR004480">
    <property type="entry name" value="Monothiol_GRX-rel"/>
</dbReference>
<keyword evidence="5" id="KW-0676">Redox-active center</keyword>
<evidence type="ECO:0000256" key="3">
    <source>
        <dbReference type="ARBA" id="ARBA00023004"/>
    </source>
</evidence>
<dbReference type="GO" id="GO:0046872">
    <property type="term" value="F:metal ion binding"/>
    <property type="evidence" value="ECO:0007669"/>
    <property type="project" value="UniProtKB-KW"/>
</dbReference>
<evidence type="ECO:0000313" key="8">
    <source>
        <dbReference type="EMBL" id="KAJ1929307.1"/>
    </source>
</evidence>
<dbReference type="PANTHER" id="PTHR10293:SF16">
    <property type="entry name" value="GLUTAREDOXIN-RELATED PROTEIN 5, MITOCHONDRIAL"/>
    <property type="match status" value="1"/>
</dbReference>
<dbReference type="InterPro" id="IPR002109">
    <property type="entry name" value="Glutaredoxin"/>
</dbReference>
<dbReference type="Gene3D" id="3.40.30.10">
    <property type="entry name" value="Glutaredoxin"/>
    <property type="match status" value="1"/>
</dbReference>
<dbReference type="PANTHER" id="PTHR10293">
    <property type="entry name" value="GLUTAREDOXIN FAMILY MEMBER"/>
    <property type="match status" value="1"/>
</dbReference>
<evidence type="ECO:0000259" key="7">
    <source>
        <dbReference type="Pfam" id="PF00462"/>
    </source>
</evidence>
<dbReference type="EMBL" id="JANBPT010000039">
    <property type="protein sequence ID" value="KAJ1929307.1"/>
    <property type="molecule type" value="Genomic_DNA"/>
</dbReference>
<evidence type="ECO:0000256" key="4">
    <source>
        <dbReference type="ARBA" id="ARBA00023014"/>
    </source>
</evidence>
<keyword evidence="3" id="KW-0408">Iron</keyword>
<protein>
    <recommendedName>
        <fullName evidence="6">Monothiol glutaredoxin-5, mitochondrial</fullName>
    </recommendedName>
</protein>
<dbReference type="GO" id="GO:0051537">
    <property type="term" value="F:2 iron, 2 sulfur cluster binding"/>
    <property type="evidence" value="ECO:0007669"/>
    <property type="project" value="UniProtKB-KW"/>
</dbReference>
<evidence type="ECO:0000256" key="1">
    <source>
        <dbReference type="ARBA" id="ARBA00022714"/>
    </source>
</evidence>
<evidence type="ECO:0000256" key="5">
    <source>
        <dbReference type="ARBA" id="ARBA00023284"/>
    </source>
</evidence>
<dbReference type="SUPFAM" id="SSF52833">
    <property type="entry name" value="Thioredoxin-like"/>
    <property type="match status" value="1"/>
</dbReference>
<dbReference type="PROSITE" id="PS51354">
    <property type="entry name" value="GLUTAREDOXIN_2"/>
    <property type="match status" value="1"/>
</dbReference>
<dbReference type="InterPro" id="IPR036249">
    <property type="entry name" value="Thioredoxin-like_sf"/>
</dbReference>
<dbReference type="FunFam" id="3.40.30.10:FF:000005">
    <property type="entry name" value="Glutaredoxin 5"/>
    <property type="match status" value="1"/>
</dbReference>
<dbReference type="GO" id="GO:0015036">
    <property type="term" value="F:disulfide oxidoreductase activity"/>
    <property type="evidence" value="ECO:0007669"/>
    <property type="project" value="UniProtKB-ARBA"/>
</dbReference>
<evidence type="ECO:0000313" key="9">
    <source>
        <dbReference type="Proteomes" id="UP001150569"/>
    </source>
</evidence>
<dbReference type="OrthoDB" id="415696at2759"/>
<feature type="domain" description="Glutaredoxin" evidence="7">
    <location>
        <begin position="43"/>
        <end position="108"/>
    </location>
</feature>
<keyword evidence="9" id="KW-1185">Reference proteome</keyword>
<evidence type="ECO:0000256" key="6">
    <source>
        <dbReference type="ARBA" id="ARBA00067618"/>
    </source>
</evidence>
<keyword evidence="2" id="KW-0479">Metal-binding</keyword>
<dbReference type="InterPro" id="IPR033658">
    <property type="entry name" value="GRX_PICOT-like"/>
</dbReference>
<dbReference type="Pfam" id="PF00462">
    <property type="entry name" value="Glutaredoxin"/>
    <property type="match status" value="1"/>
</dbReference>
<organism evidence="8 9">
    <name type="scientific">Tieghemiomyces parasiticus</name>
    <dbReference type="NCBI Taxonomy" id="78921"/>
    <lineage>
        <taxon>Eukaryota</taxon>
        <taxon>Fungi</taxon>
        <taxon>Fungi incertae sedis</taxon>
        <taxon>Zoopagomycota</taxon>
        <taxon>Kickxellomycotina</taxon>
        <taxon>Dimargaritomycetes</taxon>
        <taxon>Dimargaritales</taxon>
        <taxon>Dimargaritaceae</taxon>
        <taxon>Tieghemiomyces</taxon>
    </lineage>
</organism>
<dbReference type="Proteomes" id="UP001150569">
    <property type="component" value="Unassembled WGS sequence"/>
</dbReference>
<reference evidence="8" key="1">
    <citation type="submission" date="2022-07" db="EMBL/GenBank/DDBJ databases">
        <title>Phylogenomic reconstructions and comparative analyses of Kickxellomycotina fungi.</title>
        <authorList>
            <person name="Reynolds N.K."/>
            <person name="Stajich J.E."/>
            <person name="Barry K."/>
            <person name="Grigoriev I.V."/>
            <person name="Crous P."/>
            <person name="Smith M.E."/>
        </authorList>
    </citation>
    <scope>NUCLEOTIDE SEQUENCE</scope>
    <source>
        <strain evidence="8">RSA 861</strain>
    </source>
</reference>
<comment type="caution">
    <text evidence="8">The sequence shown here is derived from an EMBL/GenBank/DDBJ whole genome shotgun (WGS) entry which is preliminary data.</text>
</comment>
<name>A0A9W8AJL4_9FUNG</name>
<keyword evidence="1" id="KW-0001">2Fe-2S</keyword>
<gene>
    <name evidence="8" type="primary">GRX5_2</name>
    <name evidence="8" type="ORF">IWQ60_001277</name>
</gene>
<dbReference type="GO" id="GO:0044571">
    <property type="term" value="P:[2Fe-2S] cluster assembly"/>
    <property type="evidence" value="ECO:0007669"/>
    <property type="project" value="UniProtKB-ARBA"/>
</dbReference>
<accession>A0A9W8AJL4</accession>
<proteinExistence type="predicted"/>
<keyword evidence="4" id="KW-0411">Iron-sulfur</keyword>
<dbReference type="AlphaFoldDB" id="A0A9W8AJL4"/>
<sequence length="154" mass="16883">MSRIFNLTKHAALRTGPFVRLQSRWLSDATKAAIEKEIKGNDVCVFMKGTPDEPMCGFSRATVTILTVQGVRNFKGVNVLEDPDLRSGIKEYSQWPTIPQVYVKGEFVGGCDIMLNMHKSGELESLLVKEGLIEPMTEASAADESTTGDKKGSS</sequence>
<dbReference type="CDD" id="cd03028">
    <property type="entry name" value="GRX_PICOT_like"/>
    <property type="match status" value="1"/>
</dbReference>